<keyword evidence="1" id="KW-0732">Signal</keyword>
<gene>
    <name evidence="2" type="ORF">QBC47DRAFT_428722</name>
</gene>
<name>A0AAJ0BN31_9PEZI</name>
<dbReference type="Proteomes" id="UP001239445">
    <property type="component" value="Unassembled WGS sequence"/>
</dbReference>
<accession>A0AAJ0BN31</accession>
<organism evidence="2 3">
    <name type="scientific">Echria macrotheca</name>
    <dbReference type="NCBI Taxonomy" id="438768"/>
    <lineage>
        <taxon>Eukaryota</taxon>
        <taxon>Fungi</taxon>
        <taxon>Dikarya</taxon>
        <taxon>Ascomycota</taxon>
        <taxon>Pezizomycotina</taxon>
        <taxon>Sordariomycetes</taxon>
        <taxon>Sordariomycetidae</taxon>
        <taxon>Sordariales</taxon>
        <taxon>Schizotheciaceae</taxon>
        <taxon>Echria</taxon>
    </lineage>
</organism>
<dbReference type="EMBL" id="MU839827">
    <property type="protein sequence ID" value="KAK1761334.1"/>
    <property type="molecule type" value="Genomic_DNA"/>
</dbReference>
<evidence type="ECO:0000313" key="2">
    <source>
        <dbReference type="EMBL" id="KAK1761334.1"/>
    </source>
</evidence>
<feature type="chain" id="PRO_5042611450" evidence="1">
    <location>
        <begin position="21"/>
        <end position="537"/>
    </location>
</feature>
<protein>
    <submittedName>
        <fullName evidence="2">Uncharacterized protein</fullName>
    </submittedName>
</protein>
<dbReference type="AlphaFoldDB" id="A0AAJ0BN31"/>
<keyword evidence="3" id="KW-1185">Reference proteome</keyword>
<sequence length="537" mass="57349">MLPLYHLLYSLLILPCLILAQIIHDDAPLWVQAGFQNATITPSNSTKVPYNIGGTITVNGFTITVPRNLLVQFPAAWVPWAEFVAHKDKFVGFETLVIGNTINNTPLAAQVILTEFFEGLSSGFIDSINHTDASLQIANGPKLRLADPNAVFSAGYFGAEDDSVARRFMVVDDVSPSITSFSGFPMCIPRNASDPLCPMSNRPVLGATGSRQGTFVAPDQLVMAPFVPGDFITFTGYRSGPDEVVAQSIVAQNVQIMTTGDVVYLRVELALLGIYNPHPAAEVADSRFIGYTSNPLASSFSLYALDIDPCTSLPSPRLLATVGPRGGRNLQHKFEYRNEILDAYTREYLVTAEIAGRPVPHHHVLGGGTGKIVTGTYTQPVNVWVQAEQAIPGVEPIPFDFSRMAFLTRGVGRDVNGRSGGGGGGGGLQETPDGVVVCLGTAANGTRSRTVGGGGDTITGGREVVEKRFGAGGRGRFRVEAVSGAENKASSDEGVVEVAPAEAGRIAEKERVVEEEFLGGTEMDDVEEGMVMRRFRG</sequence>
<feature type="signal peptide" evidence="1">
    <location>
        <begin position="1"/>
        <end position="20"/>
    </location>
</feature>
<evidence type="ECO:0000313" key="3">
    <source>
        <dbReference type="Proteomes" id="UP001239445"/>
    </source>
</evidence>
<reference evidence="2" key="1">
    <citation type="submission" date="2023-06" db="EMBL/GenBank/DDBJ databases">
        <title>Genome-scale phylogeny and comparative genomics of the fungal order Sordariales.</title>
        <authorList>
            <consortium name="Lawrence Berkeley National Laboratory"/>
            <person name="Hensen N."/>
            <person name="Bonometti L."/>
            <person name="Westerberg I."/>
            <person name="Brannstrom I.O."/>
            <person name="Guillou S."/>
            <person name="Cros-Aarteil S."/>
            <person name="Calhoun S."/>
            <person name="Haridas S."/>
            <person name="Kuo A."/>
            <person name="Mondo S."/>
            <person name="Pangilinan J."/>
            <person name="Riley R."/>
            <person name="Labutti K."/>
            <person name="Andreopoulos B."/>
            <person name="Lipzen A."/>
            <person name="Chen C."/>
            <person name="Yanf M."/>
            <person name="Daum C."/>
            <person name="Ng V."/>
            <person name="Clum A."/>
            <person name="Steindorff A."/>
            <person name="Ohm R."/>
            <person name="Martin F."/>
            <person name="Silar P."/>
            <person name="Natvig D."/>
            <person name="Lalanne C."/>
            <person name="Gautier V."/>
            <person name="Ament-Velasquez S.L."/>
            <person name="Kruys A."/>
            <person name="Hutchinson M.I."/>
            <person name="Powell A.J."/>
            <person name="Barry K."/>
            <person name="Miller A.N."/>
            <person name="Grigoriev I.V."/>
            <person name="Debuchy R."/>
            <person name="Gladieux P."/>
            <person name="Thoren M.H."/>
            <person name="Johannesson H."/>
        </authorList>
    </citation>
    <scope>NUCLEOTIDE SEQUENCE</scope>
    <source>
        <strain evidence="2">PSN4</strain>
    </source>
</reference>
<proteinExistence type="predicted"/>
<comment type="caution">
    <text evidence="2">The sequence shown here is derived from an EMBL/GenBank/DDBJ whole genome shotgun (WGS) entry which is preliminary data.</text>
</comment>
<evidence type="ECO:0000256" key="1">
    <source>
        <dbReference type="SAM" id="SignalP"/>
    </source>
</evidence>